<dbReference type="Gene3D" id="3.40.50.300">
    <property type="entry name" value="P-loop containing nucleotide triphosphate hydrolases"/>
    <property type="match status" value="1"/>
</dbReference>
<evidence type="ECO:0000256" key="9">
    <source>
        <dbReference type="ARBA" id="ARBA00022777"/>
    </source>
</evidence>
<feature type="region of interest" description="Disordered" evidence="12">
    <location>
        <begin position="684"/>
        <end position="703"/>
    </location>
</feature>
<evidence type="ECO:0000256" key="11">
    <source>
        <dbReference type="ARBA" id="ARBA00023242"/>
    </source>
</evidence>
<dbReference type="GO" id="GO:0000448">
    <property type="term" value="P:cleavage in ITS2 between 5.8S rRNA and LSU-rRNA of tricistronic rRNA transcript (SSU-rRNA, 5.8S rRNA, LSU-rRNA)"/>
    <property type="evidence" value="ECO:0007669"/>
    <property type="project" value="TreeGrafter"/>
</dbReference>
<keyword evidence="8" id="KW-0547">Nucleotide-binding</keyword>
<accession>A0A7U3PZX5</accession>
<keyword evidence="6" id="KW-0698">rRNA processing</keyword>
<feature type="compositionally biased region" description="Basic and acidic residues" evidence="12">
    <location>
        <begin position="684"/>
        <end position="693"/>
    </location>
</feature>
<feature type="compositionally biased region" description="Polar residues" evidence="12">
    <location>
        <begin position="55"/>
        <end position="69"/>
    </location>
</feature>
<keyword evidence="7" id="KW-0808">Transferase</keyword>
<organism evidence="14 15">
    <name type="scientific">Epichloe festucae (strain Fl1)</name>
    <dbReference type="NCBI Taxonomy" id="877507"/>
    <lineage>
        <taxon>Eukaryota</taxon>
        <taxon>Fungi</taxon>
        <taxon>Dikarya</taxon>
        <taxon>Ascomycota</taxon>
        <taxon>Pezizomycotina</taxon>
        <taxon>Sordariomycetes</taxon>
        <taxon>Hypocreomycetidae</taxon>
        <taxon>Hypocreales</taxon>
        <taxon>Clavicipitaceae</taxon>
        <taxon>Epichloe</taxon>
    </lineage>
</organism>
<dbReference type="Pfam" id="PF16575">
    <property type="entry name" value="CLP1_P"/>
    <property type="match status" value="1"/>
</dbReference>
<dbReference type="GO" id="GO:0005524">
    <property type="term" value="F:ATP binding"/>
    <property type="evidence" value="ECO:0007669"/>
    <property type="project" value="UniProtKB-KW"/>
</dbReference>
<dbReference type="GO" id="GO:0005730">
    <property type="term" value="C:nucleolus"/>
    <property type="evidence" value="ECO:0007669"/>
    <property type="project" value="UniProtKB-SubCell"/>
</dbReference>
<comment type="similarity">
    <text evidence="3">Belongs to the Clp1 family. NOL9/GRC3 subfamily.</text>
</comment>
<dbReference type="EMBL" id="CP031389">
    <property type="protein sequence ID" value="QPH10354.1"/>
    <property type="molecule type" value="Genomic_DNA"/>
</dbReference>
<keyword evidence="15" id="KW-1185">Reference proteome</keyword>
<dbReference type="AlphaFoldDB" id="A0A7U3PZX5"/>
<dbReference type="InterPro" id="IPR045116">
    <property type="entry name" value="Clp1/Grc3"/>
</dbReference>
<feature type="compositionally biased region" description="Basic residues" evidence="12">
    <location>
        <begin position="1"/>
        <end position="13"/>
    </location>
</feature>
<dbReference type="PANTHER" id="PTHR12755:SF3">
    <property type="entry name" value="POLYNUCLEOTIDE 5'-HYDROXYL-KINASE NOL9"/>
    <property type="match status" value="1"/>
</dbReference>
<comment type="function">
    <text evidence="1">Polynucleotide 5'-kinase involved in rRNA processing.</text>
</comment>
<proteinExistence type="inferred from homology"/>
<evidence type="ECO:0000256" key="6">
    <source>
        <dbReference type="ARBA" id="ARBA00022552"/>
    </source>
</evidence>
<dbReference type="FunFam" id="3.40.50.300:FF:001156">
    <property type="entry name" value="Polynucleotide 5-hydroxyl-kinase grc3"/>
    <property type="match status" value="1"/>
</dbReference>
<sequence>MPKRTMSSSKRRKLEGELPPHSPVSAVSAVSAIAARRQQGVSAVQSQASSPELMTPNTNSFSALQSLKPNKSKGPTPLAKKSAKQACLRRNDGNRPSGSPTPLGESPAIDSSAIEIKSPVISPQPHNISYSSFLLSKVKHRTMADGSLEVSLDAGERFIVLGSFGIRVVAGEVTVAGATLRSSETIFWVQAPNCLAIPVIRTTQNCELQFHNDVNSVHLKKLGRLSPLLRRLWNEPVEADSSAGKSFRFVGAQKLTESVPSPLTQLQISDSSDVTKRRVIHELVSPPEWNKLLASVEPTTRSGHQYSGFICGPKSAGKSTFARLLTNRLLTSYQEDSKAVIVLDLDPGQPEFAPPGTVSLIRVSRPNLGVPFTHTSFDDPGNTAVRCHTLAAVTPASSPDLFIACAIDLYEFYQRHHRKCPLIINTPGWILGTGLDLLVALITRMRPAEVIYMSEDGPADVVEALEAATKNKFSTLPSQPSEFMSRTSAHFRSMQMMSYFHSQVQPDNKAVTTSSIKWAAQPLSHTRPYVVRYEGEDQDIMGILSYDCQTPPELLAASINGAVLAIVEIEESKAFQEVDKTISTFQGEAEKDVEICRTPEGLPFIVNSTDGTLDPRYSHTIGLALIRAVDTKNKSLQVITPLTTETLERIRSQGRNIVLVHGNFDSPHWAYTEDLYERAKQDDAADKDLHMSDGETSDDETEAEAVDCTAEAGRAYTSESWTVPWIETLSGNQKRPVGSRVWRVRRDLGRNNGD</sequence>
<evidence type="ECO:0000256" key="7">
    <source>
        <dbReference type="ARBA" id="ARBA00022679"/>
    </source>
</evidence>
<keyword evidence="10" id="KW-0067">ATP-binding</keyword>
<evidence type="ECO:0000256" key="2">
    <source>
        <dbReference type="ARBA" id="ARBA00004604"/>
    </source>
</evidence>
<gene>
    <name evidence="14" type="ORF">C2857_001628</name>
</gene>
<dbReference type="GO" id="GO:0051731">
    <property type="term" value="F:polynucleotide 5'-hydroxyl-kinase activity"/>
    <property type="evidence" value="ECO:0007669"/>
    <property type="project" value="InterPro"/>
</dbReference>
<evidence type="ECO:0000256" key="5">
    <source>
        <dbReference type="ARBA" id="ARBA00019824"/>
    </source>
</evidence>
<dbReference type="PANTHER" id="PTHR12755">
    <property type="entry name" value="CLEAVAGE/POLYADENYLATION FACTOR IA SUBUNIT CLP1P"/>
    <property type="match status" value="1"/>
</dbReference>
<evidence type="ECO:0000259" key="13">
    <source>
        <dbReference type="Pfam" id="PF16575"/>
    </source>
</evidence>
<feature type="region of interest" description="Disordered" evidence="12">
    <location>
        <begin position="1"/>
        <end position="108"/>
    </location>
</feature>
<keyword evidence="9" id="KW-0418">Kinase</keyword>
<evidence type="ECO:0000256" key="3">
    <source>
        <dbReference type="ARBA" id="ARBA00011003"/>
    </source>
</evidence>
<feature type="domain" description="Clp1 P-loop" evidence="13">
    <location>
        <begin position="312"/>
        <end position="502"/>
    </location>
</feature>
<dbReference type="Proteomes" id="UP000594364">
    <property type="component" value="Chromosome 5"/>
</dbReference>
<reference evidence="14 15" key="1">
    <citation type="journal article" date="2018" name="PLoS Genet.">
        <title>Repeat elements organise 3D genome structure and mediate transcription in the filamentous fungus Epichloe festucae.</title>
        <authorList>
            <person name="Winter D.J."/>
            <person name="Ganley A.R.D."/>
            <person name="Young C.A."/>
            <person name="Liachko I."/>
            <person name="Schardl C.L."/>
            <person name="Dupont P.Y."/>
            <person name="Berry D."/>
            <person name="Ram A."/>
            <person name="Scott B."/>
            <person name="Cox M.P."/>
        </authorList>
    </citation>
    <scope>NUCLEOTIDE SEQUENCE [LARGE SCALE GENOMIC DNA]</scope>
    <source>
        <strain evidence="14 15">Fl1</strain>
    </source>
</reference>
<evidence type="ECO:0000256" key="4">
    <source>
        <dbReference type="ARBA" id="ARBA00018706"/>
    </source>
</evidence>
<evidence type="ECO:0000256" key="8">
    <source>
        <dbReference type="ARBA" id="ARBA00022741"/>
    </source>
</evidence>
<evidence type="ECO:0000313" key="14">
    <source>
        <dbReference type="EMBL" id="QPH10354.1"/>
    </source>
</evidence>
<name>A0A7U3PZX5_EPIFF</name>
<protein>
    <recommendedName>
        <fullName evidence="5">Polynucleotide 5'-hydroxyl-kinase GRC3</fullName>
    </recommendedName>
    <alternativeName>
        <fullName evidence="4">Polynucleotide 5'-hydroxyl-kinase grc3</fullName>
    </alternativeName>
</protein>
<evidence type="ECO:0000256" key="10">
    <source>
        <dbReference type="ARBA" id="ARBA00022840"/>
    </source>
</evidence>
<keyword evidence="11" id="KW-0539">Nucleus</keyword>
<feature type="compositionally biased region" description="Low complexity" evidence="12">
    <location>
        <begin position="24"/>
        <end position="50"/>
    </location>
</feature>
<comment type="subcellular location">
    <subcellularLocation>
        <location evidence="2">Nucleus</location>
        <location evidence="2">Nucleolus</location>
    </subcellularLocation>
</comment>
<evidence type="ECO:0000256" key="12">
    <source>
        <dbReference type="SAM" id="MobiDB-lite"/>
    </source>
</evidence>
<evidence type="ECO:0000313" key="15">
    <source>
        <dbReference type="Proteomes" id="UP000594364"/>
    </source>
</evidence>
<dbReference type="OrthoDB" id="4054781at2759"/>
<dbReference type="InterPro" id="IPR027417">
    <property type="entry name" value="P-loop_NTPase"/>
</dbReference>
<dbReference type="InterPro" id="IPR032319">
    <property type="entry name" value="CLP1_P"/>
</dbReference>
<evidence type="ECO:0000256" key="1">
    <source>
        <dbReference type="ARBA" id="ARBA00003798"/>
    </source>
</evidence>